<dbReference type="STRING" id="7266.A0A3B0J955"/>
<reference evidence="9" key="1">
    <citation type="submission" date="2018-01" db="EMBL/GenBank/DDBJ databases">
        <authorList>
            <person name="Alioto T."/>
            <person name="Alioto T."/>
        </authorList>
    </citation>
    <scope>NUCLEOTIDE SEQUENCE [LARGE SCALE GENOMIC DNA]</scope>
</reference>
<organism evidence="8 9">
    <name type="scientific">Drosophila guanche</name>
    <name type="common">Fruit fly</name>
    <dbReference type="NCBI Taxonomy" id="7266"/>
    <lineage>
        <taxon>Eukaryota</taxon>
        <taxon>Metazoa</taxon>
        <taxon>Ecdysozoa</taxon>
        <taxon>Arthropoda</taxon>
        <taxon>Hexapoda</taxon>
        <taxon>Insecta</taxon>
        <taxon>Pterygota</taxon>
        <taxon>Neoptera</taxon>
        <taxon>Endopterygota</taxon>
        <taxon>Diptera</taxon>
        <taxon>Brachycera</taxon>
        <taxon>Muscomorpha</taxon>
        <taxon>Ephydroidea</taxon>
        <taxon>Drosophilidae</taxon>
        <taxon>Drosophila</taxon>
        <taxon>Sophophora</taxon>
    </lineage>
</organism>
<dbReference type="Proteomes" id="UP000268350">
    <property type="component" value="Unassembled WGS sequence"/>
</dbReference>
<protein>
    <recommendedName>
        <fullName evidence="3">Transmembrane protein 19</fullName>
    </recommendedName>
</protein>
<proteinExistence type="inferred from homology"/>
<accession>A0A3B0J955</accession>
<name>A0A3B0J955_DROGU</name>
<feature type="transmembrane region" description="Helical" evidence="7">
    <location>
        <begin position="212"/>
        <end position="233"/>
    </location>
</feature>
<keyword evidence="5 7" id="KW-1133">Transmembrane helix</keyword>
<dbReference type="PANTHER" id="PTHR13353">
    <property type="entry name" value="TRANSMEMBRANE PROTEIN 19"/>
    <property type="match status" value="1"/>
</dbReference>
<evidence type="ECO:0000256" key="6">
    <source>
        <dbReference type="ARBA" id="ARBA00023136"/>
    </source>
</evidence>
<evidence type="ECO:0000256" key="2">
    <source>
        <dbReference type="ARBA" id="ARBA00009012"/>
    </source>
</evidence>
<dbReference type="AlphaFoldDB" id="A0A3B0J955"/>
<gene>
    <name evidence="8" type="ORF">DGUA_6G006989</name>
</gene>
<evidence type="ECO:0000313" key="8">
    <source>
        <dbReference type="EMBL" id="SPP76452.1"/>
    </source>
</evidence>
<evidence type="ECO:0000256" key="5">
    <source>
        <dbReference type="ARBA" id="ARBA00022989"/>
    </source>
</evidence>
<sequence>MRNWMPVLFCGLAIPISLFMWLGNVALSKIWSSDTYEEPRVIPPMRWLFSTLAPLTLMTVALRRRSVSQSGAALGIVVAFILSIASHPFFASLVVFFFSSSRATKFRAHMKRRFEHDFKEGEGQRNWVQVLCNGGMAAQLALLYLIDCGCGERAIDFSKEYRSSWLGIAVMSAFACCNGDTWSSELGSVLSQRDPISIISWRRVPRGTNGGISLIGVVVSLLGGFLVGFGYFVTVRYTVDAKMLLVSPPQWPIILFGGIAGLFGSLLDSFLGGVLQFSGINEQGQIVDAPGKGVRHVSGLRILDNHSVNLISSIITGVTIPVLALKFWPVR</sequence>
<dbReference type="PANTHER" id="PTHR13353:SF5">
    <property type="entry name" value="TRANSMEMBRANE PROTEIN 19"/>
    <property type="match status" value="1"/>
</dbReference>
<dbReference type="EMBL" id="OUUW01000002">
    <property type="protein sequence ID" value="SPP76452.1"/>
    <property type="molecule type" value="Genomic_DNA"/>
</dbReference>
<comment type="subcellular location">
    <subcellularLocation>
        <location evidence="1">Membrane</location>
        <topology evidence="1">Multi-pass membrane protein</topology>
    </subcellularLocation>
</comment>
<dbReference type="Pfam" id="PF01940">
    <property type="entry name" value="DUF92"/>
    <property type="match status" value="1"/>
</dbReference>
<evidence type="ECO:0000256" key="1">
    <source>
        <dbReference type="ARBA" id="ARBA00004141"/>
    </source>
</evidence>
<dbReference type="OrthoDB" id="30881at2759"/>
<evidence type="ECO:0000256" key="7">
    <source>
        <dbReference type="SAM" id="Phobius"/>
    </source>
</evidence>
<evidence type="ECO:0000313" key="9">
    <source>
        <dbReference type="Proteomes" id="UP000268350"/>
    </source>
</evidence>
<evidence type="ECO:0000256" key="3">
    <source>
        <dbReference type="ARBA" id="ARBA00014258"/>
    </source>
</evidence>
<keyword evidence="6 7" id="KW-0472">Membrane</keyword>
<comment type="similarity">
    <text evidence="2">Belongs to the TMEM19 family.</text>
</comment>
<feature type="transmembrane region" description="Helical" evidence="7">
    <location>
        <begin position="74"/>
        <end position="98"/>
    </location>
</feature>
<keyword evidence="9" id="KW-1185">Reference proteome</keyword>
<evidence type="ECO:0000256" key="4">
    <source>
        <dbReference type="ARBA" id="ARBA00022692"/>
    </source>
</evidence>
<feature type="transmembrane region" description="Helical" evidence="7">
    <location>
        <begin position="308"/>
        <end position="328"/>
    </location>
</feature>
<keyword evidence="4 7" id="KW-0812">Transmembrane</keyword>
<dbReference type="OMA" id="MSSFACC"/>
<dbReference type="InterPro" id="IPR002794">
    <property type="entry name" value="DUF92_TMEM19"/>
</dbReference>
<dbReference type="GO" id="GO:0016020">
    <property type="term" value="C:membrane"/>
    <property type="evidence" value="ECO:0007669"/>
    <property type="project" value="UniProtKB-SubCell"/>
</dbReference>
<feature type="transmembrane region" description="Helical" evidence="7">
    <location>
        <begin position="253"/>
        <end position="275"/>
    </location>
</feature>